<dbReference type="AlphaFoldDB" id="A0A081RZ37"/>
<reference evidence="4 5" key="1">
    <citation type="submission" date="2014-03" db="EMBL/GenBank/DDBJ databases">
        <title>Draft Genome of Photorhabdus temperata Meg1.</title>
        <authorList>
            <person name="Hurst S.G.IV."/>
            <person name="Morris K."/>
            <person name="Thomas K."/>
            <person name="Tisa L.S."/>
        </authorList>
    </citation>
    <scope>NUCLEOTIDE SEQUENCE [LARGE SCALE GENOMIC DNA]</scope>
    <source>
        <strain evidence="4 5">Meg1</strain>
    </source>
</reference>
<keyword evidence="3" id="KW-1133">Transmembrane helix</keyword>
<dbReference type="PATRIC" id="fig|1393735.3.peg.1398"/>
<name>A0A081RZ37_PHOTE</name>
<dbReference type="PANTHER" id="PTHR32347">
    <property type="entry name" value="EFFLUX SYSTEM COMPONENT YKNX-RELATED"/>
    <property type="match status" value="1"/>
</dbReference>
<comment type="subcellular location">
    <subcellularLocation>
        <location evidence="1">Cell envelope</location>
    </subcellularLocation>
</comment>
<sequence>MKHWAPPWGAGILHLMTKVGVLACFRRRTRWLVALVVALVAGAAIAYVYLPSSTDTSSQKQWVRVEPQRLENRLGLVGRIQAAASLTIAAPFDGVIADVVVTEGQRVKRGQPLLSLDTAQLDIQLRQALTELLKAQRTVQELVEWENSQDVARVRRTLTNAQLSLSDTERKLIDTRALFERGIVPRMEVDTLEQQARVQRLDLAAAKEELRTILDKGTGENRQIADMELANAQSRYQAFQAQQAQRELISPFDGIVVRPQVPGSDKTLSIQKGTRVTQGTPLFGIINLEQIQAVARIEEADLHQLYEGMPVEITGDGFAGLSLQGQIKTIGVQGHSTETQGAGVTYDVLVAIDPLTPEQRQRVRLSMSAKLAIVTYRNERGLAVPAEALRTGSDGRIFVIYRRELHDPEQQIRVTPGHAVPQGVEVSGLAAGYVEIPAQQ</sequence>
<dbReference type="Gene3D" id="2.40.50.100">
    <property type="match status" value="1"/>
</dbReference>
<keyword evidence="3" id="KW-0472">Membrane</keyword>
<feature type="transmembrane region" description="Helical" evidence="3">
    <location>
        <begin position="6"/>
        <end position="25"/>
    </location>
</feature>
<feature type="transmembrane region" description="Helical" evidence="3">
    <location>
        <begin position="32"/>
        <end position="50"/>
    </location>
</feature>
<evidence type="ECO:0000313" key="5">
    <source>
        <dbReference type="Proteomes" id="UP000028002"/>
    </source>
</evidence>
<evidence type="ECO:0000256" key="1">
    <source>
        <dbReference type="ARBA" id="ARBA00004196"/>
    </source>
</evidence>
<proteinExistence type="predicted"/>
<gene>
    <name evidence="4" type="ORF">MEG1DRAFT_01354</name>
</gene>
<dbReference type="Gene3D" id="2.40.30.170">
    <property type="match status" value="1"/>
</dbReference>
<dbReference type="EMBL" id="JGVH01000020">
    <property type="protein sequence ID" value="KER03940.1"/>
    <property type="molecule type" value="Genomic_DNA"/>
</dbReference>
<accession>A0A081RZ37</accession>
<evidence type="ECO:0000256" key="3">
    <source>
        <dbReference type="SAM" id="Phobius"/>
    </source>
</evidence>
<dbReference type="PANTHER" id="PTHR32347:SF14">
    <property type="entry name" value="EFFLUX SYSTEM COMPONENT YKNX-RELATED"/>
    <property type="match status" value="1"/>
</dbReference>
<dbReference type="GO" id="GO:0030313">
    <property type="term" value="C:cell envelope"/>
    <property type="evidence" value="ECO:0007669"/>
    <property type="project" value="UniProtKB-SubCell"/>
</dbReference>
<protein>
    <submittedName>
        <fullName evidence="4">Multidrug resistance efflux pump</fullName>
    </submittedName>
</protein>
<dbReference type="Proteomes" id="UP000028002">
    <property type="component" value="Unassembled WGS sequence"/>
</dbReference>
<evidence type="ECO:0000313" key="4">
    <source>
        <dbReference type="EMBL" id="KER03940.1"/>
    </source>
</evidence>
<evidence type="ECO:0000256" key="2">
    <source>
        <dbReference type="ARBA" id="ARBA00023054"/>
    </source>
</evidence>
<dbReference type="SUPFAM" id="SSF111369">
    <property type="entry name" value="HlyD-like secretion proteins"/>
    <property type="match status" value="1"/>
</dbReference>
<comment type="caution">
    <text evidence="4">The sequence shown here is derived from an EMBL/GenBank/DDBJ whole genome shotgun (WGS) entry which is preliminary data.</text>
</comment>
<keyword evidence="3" id="KW-0812">Transmembrane</keyword>
<organism evidence="4 5">
    <name type="scientific">Photorhabdus temperata subsp. temperata Meg1</name>
    <dbReference type="NCBI Taxonomy" id="1393735"/>
    <lineage>
        <taxon>Bacteria</taxon>
        <taxon>Pseudomonadati</taxon>
        <taxon>Pseudomonadota</taxon>
        <taxon>Gammaproteobacteria</taxon>
        <taxon>Enterobacterales</taxon>
        <taxon>Morganellaceae</taxon>
        <taxon>Photorhabdus</taxon>
    </lineage>
</organism>
<keyword evidence="2" id="KW-0175">Coiled coil</keyword>
<dbReference type="InterPro" id="IPR050465">
    <property type="entry name" value="UPF0194_transport"/>
</dbReference>